<evidence type="ECO:0000313" key="2">
    <source>
        <dbReference type="EMBL" id="PAV15338.1"/>
    </source>
</evidence>
<accession>A0A286U6Y6</accession>
<gene>
    <name evidence="2" type="ORF">PNOK_0910000</name>
</gene>
<dbReference type="Proteomes" id="UP000217199">
    <property type="component" value="Unassembled WGS sequence"/>
</dbReference>
<dbReference type="AlphaFoldDB" id="A0A286U6Y6"/>
<evidence type="ECO:0000256" key="1">
    <source>
        <dbReference type="SAM" id="MobiDB-lite"/>
    </source>
</evidence>
<dbReference type="EMBL" id="NBII01000010">
    <property type="protein sequence ID" value="PAV15338.1"/>
    <property type="molecule type" value="Genomic_DNA"/>
</dbReference>
<protein>
    <submittedName>
        <fullName evidence="2">Uncharacterized protein</fullName>
    </submittedName>
</protein>
<evidence type="ECO:0000313" key="3">
    <source>
        <dbReference type="Proteomes" id="UP000217199"/>
    </source>
</evidence>
<reference evidence="2 3" key="1">
    <citation type="journal article" date="2017" name="Mol. Ecol.">
        <title>Comparative and population genomic landscape of Phellinus noxius: A hypervariable fungus causing root rot in trees.</title>
        <authorList>
            <person name="Chung C.L."/>
            <person name="Lee T.J."/>
            <person name="Akiba M."/>
            <person name="Lee H.H."/>
            <person name="Kuo T.H."/>
            <person name="Liu D."/>
            <person name="Ke H.M."/>
            <person name="Yokoi T."/>
            <person name="Roa M.B."/>
            <person name="Lu M.J."/>
            <person name="Chang Y.Y."/>
            <person name="Ann P.J."/>
            <person name="Tsai J.N."/>
            <person name="Chen C.Y."/>
            <person name="Tzean S.S."/>
            <person name="Ota Y."/>
            <person name="Hattori T."/>
            <person name="Sahashi N."/>
            <person name="Liou R.F."/>
            <person name="Kikuchi T."/>
            <person name="Tsai I.J."/>
        </authorList>
    </citation>
    <scope>NUCLEOTIDE SEQUENCE [LARGE SCALE GENOMIC DNA]</scope>
    <source>
        <strain evidence="2 3">FFPRI411160</strain>
    </source>
</reference>
<dbReference type="InParanoid" id="A0A286U6Y6"/>
<name>A0A286U6Y6_9AGAM</name>
<feature type="region of interest" description="Disordered" evidence="1">
    <location>
        <begin position="100"/>
        <end position="123"/>
    </location>
</feature>
<proteinExistence type="predicted"/>
<organism evidence="2 3">
    <name type="scientific">Pyrrhoderma noxium</name>
    <dbReference type="NCBI Taxonomy" id="2282107"/>
    <lineage>
        <taxon>Eukaryota</taxon>
        <taxon>Fungi</taxon>
        <taxon>Dikarya</taxon>
        <taxon>Basidiomycota</taxon>
        <taxon>Agaricomycotina</taxon>
        <taxon>Agaricomycetes</taxon>
        <taxon>Hymenochaetales</taxon>
        <taxon>Hymenochaetaceae</taxon>
        <taxon>Pyrrhoderma</taxon>
    </lineage>
</organism>
<keyword evidence="3" id="KW-1185">Reference proteome</keyword>
<sequence>MLEESEDYILSQVAFEISDRVNNPKGEERTMIRNGPYSSIEDHMSEHASNIVDSSQQCYFLAVEFTSRDGMKTKYGIKFFNENLIFYALPDEALSMGSHTSDECAGTIPDERSQRASPTTEWSTQHSIWETQLPLEGNSGPSYNAIDFSMKSQEGYYQNPSTTTEQTILSSSVNIERMESFDSINPYNLPYSTIIKDSLQPTYLPEHLDFFRPTYTPYVGEFDDGDKINLKRGLSSFYAVFDTSFRQSAPHIHLLDESMTYIHRIHHRVANSTAGLNSSPSCIVQIQIRKLFNDTNDPKSGTPFVLRDIRHTSILCTQCLLS</sequence>
<comment type="caution">
    <text evidence="2">The sequence shown here is derived from an EMBL/GenBank/DDBJ whole genome shotgun (WGS) entry which is preliminary data.</text>
</comment>